<organism evidence="4 5">
    <name type="scientific">Acetobacter peroxydans</name>
    <dbReference type="NCBI Taxonomy" id="104098"/>
    <lineage>
        <taxon>Bacteria</taxon>
        <taxon>Pseudomonadati</taxon>
        <taxon>Pseudomonadota</taxon>
        <taxon>Alphaproteobacteria</taxon>
        <taxon>Acetobacterales</taxon>
        <taxon>Acetobacteraceae</taxon>
        <taxon>Acetobacter</taxon>
    </lineage>
</organism>
<dbReference type="PANTHER" id="PTHR42804:SF1">
    <property type="entry name" value="ALDEHYDE DEHYDROGENASE-RELATED"/>
    <property type="match status" value="1"/>
</dbReference>
<dbReference type="InterPro" id="IPR016163">
    <property type="entry name" value="Ald_DH_C"/>
</dbReference>
<dbReference type="InterPro" id="IPR016161">
    <property type="entry name" value="Ald_DH/histidinol_DH"/>
</dbReference>
<dbReference type="EMBL" id="BJMV01000004">
    <property type="protein sequence ID" value="GEB85216.1"/>
    <property type="molecule type" value="Genomic_DNA"/>
</dbReference>
<dbReference type="FunFam" id="3.40.605.10:FF:000007">
    <property type="entry name" value="NAD/NADP-dependent betaine aldehyde dehydrogenase"/>
    <property type="match status" value="1"/>
</dbReference>
<proteinExistence type="inferred from homology"/>
<dbReference type="InterPro" id="IPR016162">
    <property type="entry name" value="Ald_DH_N"/>
</dbReference>
<dbReference type="RefSeq" id="WP_141375263.1">
    <property type="nucleotide sequence ID" value="NZ_BAPL01000024.1"/>
</dbReference>
<feature type="domain" description="Aldehyde dehydrogenase" evidence="3">
    <location>
        <begin position="17"/>
        <end position="473"/>
    </location>
</feature>
<dbReference type="Gene3D" id="3.40.309.10">
    <property type="entry name" value="Aldehyde Dehydrogenase, Chain A, domain 2"/>
    <property type="match status" value="1"/>
</dbReference>
<comment type="caution">
    <text evidence="4">The sequence shown here is derived from an EMBL/GenBank/DDBJ whole genome shotgun (WGS) entry which is preliminary data.</text>
</comment>
<dbReference type="OrthoDB" id="9772584at2"/>
<evidence type="ECO:0000256" key="1">
    <source>
        <dbReference type="ARBA" id="ARBA00009986"/>
    </source>
</evidence>
<reference evidence="4 5" key="1">
    <citation type="submission" date="2019-06" db="EMBL/GenBank/DDBJ databases">
        <title>Whole genome shotgun sequence of Acetobacter peroxydans NBRC 13755.</title>
        <authorList>
            <person name="Hosoyama A."/>
            <person name="Uohara A."/>
            <person name="Ohji S."/>
            <person name="Ichikawa N."/>
        </authorList>
    </citation>
    <scope>NUCLEOTIDE SEQUENCE [LARGE SCALE GENOMIC DNA]</scope>
    <source>
        <strain evidence="4 5">NBRC 13755</strain>
    </source>
</reference>
<comment type="similarity">
    <text evidence="1">Belongs to the aldehyde dehydrogenase family.</text>
</comment>
<protein>
    <submittedName>
        <fullName evidence="4">Aldehyde dehydrogenase</fullName>
    </submittedName>
</protein>
<evidence type="ECO:0000313" key="4">
    <source>
        <dbReference type="EMBL" id="GEB85216.1"/>
    </source>
</evidence>
<dbReference type="Pfam" id="PF00171">
    <property type="entry name" value="Aldedh"/>
    <property type="match status" value="1"/>
</dbReference>
<name>A0A4Y3TS52_9PROT</name>
<dbReference type="SUPFAM" id="SSF53720">
    <property type="entry name" value="ALDH-like"/>
    <property type="match status" value="1"/>
</dbReference>
<dbReference type="InterPro" id="IPR015590">
    <property type="entry name" value="Aldehyde_DH_dom"/>
</dbReference>
<dbReference type="Gene3D" id="3.40.605.10">
    <property type="entry name" value="Aldehyde Dehydrogenase, Chain A, domain 1"/>
    <property type="match status" value="1"/>
</dbReference>
<dbReference type="Proteomes" id="UP000317730">
    <property type="component" value="Unassembled WGS sequence"/>
</dbReference>
<accession>A0A4Y3TS52</accession>
<evidence type="ECO:0000259" key="3">
    <source>
        <dbReference type="Pfam" id="PF00171"/>
    </source>
</evidence>
<dbReference type="PANTHER" id="PTHR42804">
    <property type="entry name" value="ALDEHYDE DEHYDROGENASE"/>
    <property type="match status" value="1"/>
</dbReference>
<dbReference type="CDD" id="cd07138">
    <property type="entry name" value="ALDH_CddD_SSP0762"/>
    <property type="match status" value="1"/>
</dbReference>
<dbReference type="GO" id="GO:0016620">
    <property type="term" value="F:oxidoreductase activity, acting on the aldehyde or oxo group of donors, NAD or NADP as acceptor"/>
    <property type="evidence" value="ECO:0007669"/>
    <property type="project" value="InterPro"/>
</dbReference>
<keyword evidence="5" id="KW-1185">Reference proteome</keyword>
<dbReference type="AlphaFoldDB" id="A0A4Y3TS52"/>
<sequence length="479" mass="50688">MTVSSHALEFYINGQWCAPSGSERLDVINPATETPCATIAMGNEQDVNRAVAAARAAFPAWSASSKEERIALLEKVIAIYQRRSEEMAQAISLEMGSPIARARDSQAWSGYGHMQETLDALRTFSFDTVRDDMLLTHEAAGVAGLITPWNWPMNQIACKVAPALAAGCTMVLKPSEVAPLSALLFAEIMDEAGVPAGVFNMINGSGPDVGEALARHPDVDVMSITGSTRAGAAVARASADTIKRVLQELGGKSANIILPDADFQAAVSDGVRRCMGNSGQTCDAPTRMLVPQARMAEAMEVAQAVLSELRMGNPADEETEYGPVVSALQFDRIQALIAKGIAEGATLVGGGTGKPAGLEVGYYVKPTVFGQVSPDMTIAREEIFGPVLSIIGYTDEEDAIRIANDTVYGLAAYVQSGDLAHARAVARRLRAGNVTLNHGAWTVKAPFGGYKQSGNGRECSVFGLMDFLELKAVIGYGEA</sequence>
<evidence type="ECO:0000313" key="5">
    <source>
        <dbReference type="Proteomes" id="UP000317730"/>
    </source>
</evidence>
<gene>
    <name evidence="4" type="ORF">APE01nite_10130</name>
</gene>
<evidence type="ECO:0000256" key="2">
    <source>
        <dbReference type="ARBA" id="ARBA00023002"/>
    </source>
</evidence>
<keyword evidence="2" id="KW-0560">Oxidoreductase</keyword>